<comment type="similarity">
    <text evidence="2">Belongs to the EamA transporter family.</text>
</comment>
<evidence type="ECO:0000256" key="1">
    <source>
        <dbReference type="ARBA" id="ARBA00004141"/>
    </source>
</evidence>
<feature type="transmembrane region" description="Helical" evidence="6">
    <location>
        <begin position="88"/>
        <end position="111"/>
    </location>
</feature>
<evidence type="ECO:0000313" key="8">
    <source>
        <dbReference type="EMBL" id="VEJ18033.1"/>
    </source>
</evidence>
<accession>A0A448U277</accession>
<feature type="transmembrane region" description="Helical" evidence="6">
    <location>
        <begin position="232"/>
        <end position="249"/>
    </location>
</feature>
<feature type="domain" description="EamA" evidence="7">
    <location>
        <begin position="172"/>
        <end position="284"/>
    </location>
</feature>
<dbReference type="RefSeq" id="WP_005602920.1">
    <property type="nucleotide sequence ID" value="NZ_CBDBSX010000155.1"/>
</dbReference>
<feature type="transmembrane region" description="Helical" evidence="6">
    <location>
        <begin position="168"/>
        <end position="190"/>
    </location>
</feature>
<dbReference type="AlphaFoldDB" id="A0A448U277"/>
<evidence type="ECO:0000259" key="7">
    <source>
        <dbReference type="Pfam" id="PF00892"/>
    </source>
</evidence>
<dbReference type="PANTHER" id="PTHR32322:SF2">
    <property type="entry name" value="EAMA DOMAIN-CONTAINING PROTEIN"/>
    <property type="match status" value="1"/>
</dbReference>
<dbReference type="Proteomes" id="UP000275510">
    <property type="component" value="Chromosome"/>
</dbReference>
<dbReference type="Pfam" id="PF00892">
    <property type="entry name" value="EamA"/>
    <property type="match status" value="2"/>
</dbReference>
<dbReference type="GO" id="GO:0016020">
    <property type="term" value="C:membrane"/>
    <property type="evidence" value="ECO:0007669"/>
    <property type="project" value="UniProtKB-SubCell"/>
</dbReference>
<sequence>MWGFFLPFFQPYQKSMKQQPLLGFLFSLIAIFMWGMLPLAIKQVLKSLDSQTIVWFRFLVATLGVFAILAFAKKLPNLTAFFRQYHRLWLTGVIGLSCNFFLFNLALNYIPAATSQILSPLSSFVMIILGVVLFKETIGIHQKIGFVLVIVGLVMFFNNRFADLIAMNSYAFGVLLGISASLIWIGYSLSQKIMLAHFSSQQILLLIYFGCTLVFTPFAHMGELAKLNLTTWGWLGFCGINTVIAYGCYAEALNRWEVSKVSLMMTQIPILTIMLTALSHTIAPDLFEAPDLNGLSYIGAITVVSGAMLSAVGHKLFYRNQLRKKLDKK</sequence>
<evidence type="ECO:0000256" key="2">
    <source>
        <dbReference type="ARBA" id="ARBA00007362"/>
    </source>
</evidence>
<dbReference type="EMBL" id="LR134515">
    <property type="protein sequence ID" value="VEJ18033.1"/>
    <property type="molecule type" value="Genomic_DNA"/>
</dbReference>
<dbReference type="InterPro" id="IPR050638">
    <property type="entry name" value="AA-Vitamin_Transporters"/>
</dbReference>
<feature type="transmembrane region" description="Helical" evidence="6">
    <location>
        <begin position="261"/>
        <end position="283"/>
    </location>
</feature>
<evidence type="ECO:0000313" key="9">
    <source>
        <dbReference type="Proteomes" id="UP000275510"/>
    </source>
</evidence>
<evidence type="ECO:0000256" key="5">
    <source>
        <dbReference type="ARBA" id="ARBA00023136"/>
    </source>
</evidence>
<evidence type="ECO:0000256" key="3">
    <source>
        <dbReference type="ARBA" id="ARBA00022692"/>
    </source>
</evidence>
<organism evidence="8 9">
    <name type="scientific">Actinobacillus pleuropneumoniae</name>
    <name type="common">Haemophilus pleuropneumoniae</name>
    <dbReference type="NCBI Taxonomy" id="715"/>
    <lineage>
        <taxon>Bacteria</taxon>
        <taxon>Pseudomonadati</taxon>
        <taxon>Pseudomonadota</taxon>
        <taxon>Gammaproteobacteria</taxon>
        <taxon>Pasteurellales</taxon>
        <taxon>Pasteurellaceae</taxon>
        <taxon>Actinobacillus</taxon>
    </lineage>
</organism>
<dbReference type="Gene3D" id="1.10.3730.20">
    <property type="match status" value="1"/>
</dbReference>
<feature type="transmembrane region" description="Helical" evidence="6">
    <location>
        <begin position="117"/>
        <end position="134"/>
    </location>
</feature>
<keyword evidence="3 6" id="KW-0812">Transmembrane</keyword>
<dbReference type="InterPro" id="IPR037185">
    <property type="entry name" value="EmrE-like"/>
</dbReference>
<feature type="transmembrane region" description="Helical" evidence="6">
    <location>
        <begin position="53"/>
        <end position="72"/>
    </location>
</feature>
<dbReference type="InterPro" id="IPR000620">
    <property type="entry name" value="EamA_dom"/>
</dbReference>
<evidence type="ECO:0000256" key="6">
    <source>
        <dbReference type="SAM" id="Phobius"/>
    </source>
</evidence>
<protein>
    <submittedName>
        <fullName evidence="8">Putative transport protein</fullName>
    </submittedName>
</protein>
<feature type="transmembrane region" description="Helical" evidence="6">
    <location>
        <begin position="21"/>
        <end position="41"/>
    </location>
</feature>
<keyword evidence="4 6" id="KW-1133">Transmembrane helix</keyword>
<feature type="domain" description="EamA" evidence="7">
    <location>
        <begin position="22"/>
        <end position="156"/>
    </location>
</feature>
<feature type="transmembrane region" description="Helical" evidence="6">
    <location>
        <begin position="202"/>
        <end position="220"/>
    </location>
</feature>
<evidence type="ECO:0000256" key="4">
    <source>
        <dbReference type="ARBA" id="ARBA00022989"/>
    </source>
</evidence>
<feature type="transmembrane region" description="Helical" evidence="6">
    <location>
        <begin position="295"/>
        <end position="318"/>
    </location>
</feature>
<dbReference type="SUPFAM" id="SSF103481">
    <property type="entry name" value="Multidrug resistance efflux transporter EmrE"/>
    <property type="match status" value="1"/>
</dbReference>
<keyword evidence="5 6" id="KW-0472">Membrane</keyword>
<gene>
    <name evidence="8" type="primary">yhbE</name>
    <name evidence="8" type="ORF">NCTC10976_02200</name>
</gene>
<reference evidence="8 9" key="1">
    <citation type="submission" date="2018-12" db="EMBL/GenBank/DDBJ databases">
        <authorList>
            <consortium name="Pathogen Informatics"/>
        </authorList>
    </citation>
    <scope>NUCLEOTIDE SEQUENCE [LARGE SCALE GENOMIC DNA]</scope>
    <source>
        <strain evidence="8 9">NCTC10976</strain>
    </source>
</reference>
<feature type="transmembrane region" description="Helical" evidence="6">
    <location>
        <begin position="146"/>
        <end position="162"/>
    </location>
</feature>
<name>A0A448U277_ACTPL</name>
<dbReference type="PANTHER" id="PTHR32322">
    <property type="entry name" value="INNER MEMBRANE TRANSPORTER"/>
    <property type="match status" value="1"/>
</dbReference>
<proteinExistence type="inferred from homology"/>
<comment type="subcellular location">
    <subcellularLocation>
        <location evidence="1">Membrane</location>
        <topology evidence="1">Multi-pass membrane protein</topology>
    </subcellularLocation>
</comment>